<proteinExistence type="predicted"/>
<accession>A0A2I6SCF0</accession>
<name>A0A2I6SCF0_9VIRU</name>
<protein>
    <submittedName>
        <fullName evidence="1">WSSV492</fullName>
    </submittedName>
</protein>
<reference evidence="1" key="2">
    <citation type="journal article" date="2018" name="Genome Announc.">
        <title>First Report of a Complete Genome Sequence of White spot syndrome virus from India.</title>
        <authorList>
            <person name="Vinaya Kumar K."/>
            <person name="Shekhar M.S."/>
            <person name="Otta S.K."/>
            <person name="Karthic K."/>
            <person name="Ashok Kumar J."/>
            <person name="Gopikrishna G."/>
            <person name="Vijayan K.K."/>
        </authorList>
    </citation>
    <scope>NUCLEOTIDE SEQUENCE</scope>
    <source>
        <strain evidence="1">IN_AP4RU</strain>
    </source>
</reference>
<dbReference type="EMBL" id="MG702567">
    <property type="protein sequence ID" value="AUO15241.1"/>
    <property type="molecule type" value="Genomic_DNA"/>
</dbReference>
<evidence type="ECO:0000313" key="1">
    <source>
        <dbReference type="EMBL" id="AUO15241.1"/>
    </source>
</evidence>
<dbReference type="Proteomes" id="UP000267352">
    <property type="component" value="Segment"/>
</dbReference>
<sequence length="64" mass="7280">MINKKNNTNFLHCCASKWGEVGSKMMLHIAEMFFANPTTSQHLSDASSFLMLQQRTTRGKHLPI</sequence>
<organism evidence="1">
    <name type="scientific">White spot syndrome virus</name>
    <dbReference type="NCBI Taxonomy" id="342409"/>
    <lineage>
        <taxon>Viruses</taxon>
        <taxon>Viruses incertae sedis</taxon>
        <taxon>Naldaviricetes</taxon>
        <taxon>Nimaviridae</taxon>
        <taxon>Whispovirus</taxon>
    </lineage>
</organism>
<reference evidence="1" key="1">
    <citation type="submission" date="2017-12" db="EMBL/GenBank/DDBJ databases">
        <authorList>
            <person name="Katneni V.K."/>
            <person name="Shekhar M.S."/>
            <person name="Otta S.K."/>
            <person name="Karthic K."/>
            <person name="Jangam A.K."/>
            <person name="Gopikrishna G."/>
            <person name="Vijayan K.K."/>
        </authorList>
    </citation>
    <scope>NUCLEOTIDE SEQUENCE [LARGE SCALE GENOMIC DNA]</scope>
    <source>
        <strain evidence="1">IN_AP4RU</strain>
    </source>
</reference>